<proteinExistence type="predicted"/>
<evidence type="ECO:0000313" key="2">
    <source>
        <dbReference type="Proteomes" id="UP001243623"/>
    </source>
</evidence>
<keyword evidence="2" id="KW-1185">Reference proteome</keyword>
<accession>A0A9Y2AHQ3</accession>
<reference evidence="1" key="1">
    <citation type="submission" date="2023-03" db="EMBL/GenBank/DDBJ databases">
        <title>Selenobaculum gbiensis gen. nov. sp. nov., a new bacterium isolated from the gut microbiota of IBD patient.</title>
        <authorList>
            <person name="Yeo S."/>
            <person name="Park H."/>
            <person name="Huh C.S."/>
        </authorList>
    </citation>
    <scope>NUCLEOTIDE SEQUENCE</scope>
    <source>
        <strain evidence="1">ICN-92133</strain>
    </source>
</reference>
<dbReference type="KEGG" id="sgbi:P3F81_08115"/>
<name>A0A9Y2AHQ3_9FIRM</name>
<protein>
    <submittedName>
        <fullName evidence="1">Uncharacterized protein</fullName>
    </submittedName>
</protein>
<dbReference type="EMBL" id="CP120678">
    <property type="protein sequence ID" value="WIW69883.1"/>
    <property type="molecule type" value="Genomic_DNA"/>
</dbReference>
<dbReference type="RefSeq" id="WP_147669801.1">
    <property type="nucleotide sequence ID" value="NZ_CP120678.1"/>
</dbReference>
<gene>
    <name evidence="1" type="ORF">P3F81_08115</name>
</gene>
<dbReference type="Proteomes" id="UP001243623">
    <property type="component" value="Chromosome"/>
</dbReference>
<dbReference type="AlphaFoldDB" id="A0A9Y2AHQ3"/>
<sequence>MYKIIDSKKKIYNLYSYQTEAEYERMVVEHSDYIFGDKGIYFDIKKKIGKSNKGAAIPDGYYLDLMFHENPTLYFVEVELNSHDVYGHIGEQVLRFAISSDISKHKIKTILLDEINADPKKQEKLDEFFKNSKFSNANELLDKLIFDKDVAVIIVIDEQTPELESVLAKIKIATDIIEAQTYTCGNDKIHRVTSFQDEVIVDLAENIDYDELDTIVVPAQEEGFNEEFLNNDRWYSIRISSAMIEKIKYIAAYQVAPISAITHIAEVESIEKYKDTNKYIVNFKKGSLKQISRIALKGGKGKAPQSPRYTSYMKLKNSKTLDELWE</sequence>
<organism evidence="1 2">
    <name type="scientific">Selenobaculum gibii</name>
    <dbReference type="NCBI Taxonomy" id="3054208"/>
    <lineage>
        <taxon>Bacteria</taxon>
        <taxon>Bacillati</taxon>
        <taxon>Bacillota</taxon>
        <taxon>Negativicutes</taxon>
        <taxon>Selenomonadales</taxon>
        <taxon>Selenomonadaceae</taxon>
        <taxon>Selenobaculum</taxon>
    </lineage>
</organism>
<evidence type="ECO:0000313" key="1">
    <source>
        <dbReference type="EMBL" id="WIW69883.1"/>
    </source>
</evidence>